<feature type="compositionally biased region" description="Basic and acidic residues" evidence="1">
    <location>
        <begin position="23"/>
        <end position="49"/>
    </location>
</feature>
<comment type="caution">
    <text evidence="2">The sequence shown here is derived from an EMBL/GenBank/DDBJ whole genome shotgun (WGS) entry which is preliminary data.</text>
</comment>
<gene>
    <name evidence="2" type="ORF">AAFF_G00178670</name>
</gene>
<feature type="region of interest" description="Disordered" evidence="1">
    <location>
        <begin position="128"/>
        <end position="150"/>
    </location>
</feature>
<feature type="region of interest" description="Disordered" evidence="1">
    <location>
        <begin position="23"/>
        <end position="59"/>
    </location>
</feature>
<organism evidence="2 3">
    <name type="scientific">Aldrovandia affinis</name>
    <dbReference type="NCBI Taxonomy" id="143900"/>
    <lineage>
        <taxon>Eukaryota</taxon>
        <taxon>Metazoa</taxon>
        <taxon>Chordata</taxon>
        <taxon>Craniata</taxon>
        <taxon>Vertebrata</taxon>
        <taxon>Euteleostomi</taxon>
        <taxon>Actinopterygii</taxon>
        <taxon>Neopterygii</taxon>
        <taxon>Teleostei</taxon>
        <taxon>Notacanthiformes</taxon>
        <taxon>Halosauridae</taxon>
        <taxon>Aldrovandia</taxon>
    </lineage>
</organism>
<dbReference type="Proteomes" id="UP001221898">
    <property type="component" value="Unassembled WGS sequence"/>
</dbReference>
<evidence type="ECO:0000313" key="3">
    <source>
        <dbReference type="Proteomes" id="UP001221898"/>
    </source>
</evidence>
<dbReference type="AlphaFoldDB" id="A0AAD7W761"/>
<reference evidence="2" key="1">
    <citation type="journal article" date="2023" name="Science">
        <title>Genome structures resolve the early diversification of teleost fishes.</title>
        <authorList>
            <person name="Parey E."/>
            <person name="Louis A."/>
            <person name="Montfort J."/>
            <person name="Bouchez O."/>
            <person name="Roques C."/>
            <person name="Iampietro C."/>
            <person name="Lluch J."/>
            <person name="Castinel A."/>
            <person name="Donnadieu C."/>
            <person name="Desvignes T."/>
            <person name="Floi Bucao C."/>
            <person name="Jouanno E."/>
            <person name="Wen M."/>
            <person name="Mejri S."/>
            <person name="Dirks R."/>
            <person name="Jansen H."/>
            <person name="Henkel C."/>
            <person name="Chen W.J."/>
            <person name="Zahm M."/>
            <person name="Cabau C."/>
            <person name="Klopp C."/>
            <person name="Thompson A.W."/>
            <person name="Robinson-Rechavi M."/>
            <person name="Braasch I."/>
            <person name="Lecointre G."/>
            <person name="Bobe J."/>
            <person name="Postlethwait J.H."/>
            <person name="Berthelot C."/>
            <person name="Roest Crollius H."/>
            <person name="Guiguen Y."/>
        </authorList>
    </citation>
    <scope>NUCLEOTIDE SEQUENCE</scope>
    <source>
        <strain evidence="2">NC1722</strain>
    </source>
</reference>
<feature type="compositionally biased region" description="Low complexity" evidence="1">
    <location>
        <begin position="90"/>
        <end position="100"/>
    </location>
</feature>
<evidence type="ECO:0000313" key="2">
    <source>
        <dbReference type="EMBL" id="KAJ8385905.1"/>
    </source>
</evidence>
<sequence>MIQRTPIDGSSCSARYLFVHVEKRTGGARKGDKQSESRTKDDEERKKATWTDVSDDDETAGLEMHAVLTGMTYGSLGRGGPGRGPECLPAAQSSPSSASSVSLWTTTRVTDMSGCCSLASFIAWANACTPGSQPRPPDKEETTGLAQTNR</sequence>
<keyword evidence="3" id="KW-1185">Reference proteome</keyword>
<feature type="region of interest" description="Disordered" evidence="1">
    <location>
        <begin position="75"/>
        <end position="100"/>
    </location>
</feature>
<proteinExistence type="predicted"/>
<evidence type="ECO:0000256" key="1">
    <source>
        <dbReference type="SAM" id="MobiDB-lite"/>
    </source>
</evidence>
<protein>
    <submittedName>
        <fullName evidence="2">Uncharacterized protein</fullName>
    </submittedName>
</protein>
<dbReference type="EMBL" id="JAINUG010000238">
    <property type="protein sequence ID" value="KAJ8385905.1"/>
    <property type="molecule type" value="Genomic_DNA"/>
</dbReference>
<name>A0AAD7W761_9TELE</name>
<accession>A0AAD7W761</accession>